<accession>A0AAV2NXF0</accession>
<evidence type="ECO:0000313" key="1">
    <source>
        <dbReference type="EMBL" id="CAL1685161.1"/>
    </source>
</evidence>
<keyword evidence="2" id="KW-1185">Reference proteome</keyword>
<evidence type="ECO:0000313" key="2">
    <source>
        <dbReference type="Proteomes" id="UP001497644"/>
    </source>
</evidence>
<dbReference type="EMBL" id="OZ034829">
    <property type="protein sequence ID" value="CAL1685161.1"/>
    <property type="molecule type" value="Genomic_DNA"/>
</dbReference>
<dbReference type="Proteomes" id="UP001497644">
    <property type="component" value="Chromosome 6"/>
</dbReference>
<organism evidence="1 2">
    <name type="scientific">Lasius platythorax</name>
    <dbReference type="NCBI Taxonomy" id="488582"/>
    <lineage>
        <taxon>Eukaryota</taxon>
        <taxon>Metazoa</taxon>
        <taxon>Ecdysozoa</taxon>
        <taxon>Arthropoda</taxon>
        <taxon>Hexapoda</taxon>
        <taxon>Insecta</taxon>
        <taxon>Pterygota</taxon>
        <taxon>Neoptera</taxon>
        <taxon>Endopterygota</taxon>
        <taxon>Hymenoptera</taxon>
        <taxon>Apocrita</taxon>
        <taxon>Aculeata</taxon>
        <taxon>Formicoidea</taxon>
        <taxon>Formicidae</taxon>
        <taxon>Formicinae</taxon>
        <taxon>Lasius</taxon>
        <taxon>Lasius</taxon>
    </lineage>
</organism>
<reference evidence="1" key="1">
    <citation type="submission" date="2024-04" db="EMBL/GenBank/DDBJ databases">
        <authorList>
            <consortium name="Molecular Ecology Group"/>
        </authorList>
    </citation>
    <scope>NUCLEOTIDE SEQUENCE</scope>
</reference>
<name>A0AAV2NXF0_9HYME</name>
<protein>
    <submittedName>
        <fullName evidence="1">Uncharacterized protein</fullName>
    </submittedName>
</protein>
<sequence length="114" mass="13446">MAKSSIQVKCGYCGWLLANEYQNIFDHECFKEYDETFDLLNIDENSVATIVRKESETQEDTEPLLPSQFSNIEFDEHLIMAVIDRPPLYDHRLNVKERSKLKKAELYGKKNNQW</sequence>
<proteinExistence type="predicted"/>
<dbReference type="AlphaFoldDB" id="A0AAV2NXF0"/>
<gene>
    <name evidence="1" type="ORF">LPLAT_LOCUS10719</name>
</gene>